<gene>
    <name evidence="7" type="ORF">GJV85_12780</name>
</gene>
<evidence type="ECO:0000313" key="7">
    <source>
        <dbReference type="EMBL" id="QSZ42944.1"/>
    </source>
</evidence>
<evidence type="ECO:0000256" key="3">
    <source>
        <dbReference type="ARBA" id="ARBA00023004"/>
    </source>
</evidence>
<organism evidence="7 8">
    <name type="scientific">Sulfurimonas aquatica</name>
    <dbReference type="NCBI Taxonomy" id="2672570"/>
    <lineage>
        <taxon>Bacteria</taxon>
        <taxon>Pseudomonadati</taxon>
        <taxon>Campylobacterota</taxon>
        <taxon>Epsilonproteobacteria</taxon>
        <taxon>Campylobacterales</taxon>
        <taxon>Sulfurimonadaceae</taxon>
        <taxon>Sulfurimonas</taxon>
    </lineage>
</organism>
<dbReference type="GO" id="GO:0046872">
    <property type="term" value="F:metal ion binding"/>
    <property type="evidence" value="ECO:0007669"/>
    <property type="project" value="UniProtKB-KW"/>
</dbReference>
<evidence type="ECO:0000256" key="5">
    <source>
        <dbReference type="SAM" id="SignalP"/>
    </source>
</evidence>
<feature type="domain" description="Cytochrome c" evidence="6">
    <location>
        <begin position="111"/>
        <end position="212"/>
    </location>
</feature>
<dbReference type="PROSITE" id="PS51257">
    <property type="entry name" value="PROKAR_LIPOPROTEIN"/>
    <property type="match status" value="1"/>
</dbReference>
<feature type="signal peptide" evidence="5">
    <location>
        <begin position="1"/>
        <end position="24"/>
    </location>
</feature>
<keyword evidence="3 4" id="KW-0408">Iron</keyword>
<keyword evidence="2 4" id="KW-0479">Metal-binding</keyword>
<dbReference type="Proteomes" id="UP000671852">
    <property type="component" value="Chromosome"/>
</dbReference>
<evidence type="ECO:0000313" key="8">
    <source>
        <dbReference type="Proteomes" id="UP000671852"/>
    </source>
</evidence>
<accession>A0A975B2F2</accession>
<keyword evidence="1 4" id="KW-0349">Heme</keyword>
<evidence type="ECO:0000259" key="6">
    <source>
        <dbReference type="PROSITE" id="PS51007"/>
    </source>
</evidence>
<dbReference type="InterPro" id="IPR036909">
    <property type="entry name" value="Cyt_c-like_dom_sf"/>
</dbReference>
<sequence>MFKLEVYSKLVVSSTIAATVALFAAGCMSGGTAPSSSPASSELSIDGGVTYPVVNGKTGPYHVISVSDEYKKQNNGRVPNHAELKKWNTDVMASYVYNEDPTAEGLPEGEGSVEEGEALYEKQCVMCHGDFGSGGGGYPALSKGNAYELQKTLKNNRYKDPEADGPVRLFGSYWPQASTMFWYIRDGMPHPKSDTLSVNETYALTAYMLNINEMIVDGEEVDDEYVLNREKFLKIKMPNEDGFEPNIKGPNTLPGVKAYFGKAENFGAKNLNQGAERCMTDCQKPTAKTKYIQNGGIKDFIPDMNTVRDLPVKEEVAVDPKEVYANACAMCHSAFLSPGAPEWAGYTAKGMDKVYANGINGTEGGMPAKGGANLSDKNFKTVVDYLVNGK</sequence>
<keyword evidence="8" id="KW-1185">Reference proteome</keyword>
<dbReference type="AlphaFoldDB" id="A0A975B2F2"/>
<dbReference type="Pfam" id="PF13442">
    <property type="entry name" value="Cytochrome_CBB3"/>
    <property type="match status" value="2"/>
</dbReference>
<name>A0A975B2F2_9BACT</name>
<evidence type="ECO:0000256" key="2">
    <source>
        <dbReference type="ARBA" id="ARBA00022723"/>
    </source>
</evidence>
<dbReference type="KEGG" id="saqt:GJV85_12780"/>
<dbReference type="PANTHER" id="PTHR35008:SF8">
    <property type="entry name" value="ALCOHOL DEHYDROGENASE CYTOCHROME C SUBUNIT"/>
    <property type="match status" value="1"/>
</dbReference>
<proteinExistence type="predicted"/>
<feature type="chain" id="PRO_5037032544" evidence="5">
    <location>
        <begin position="25"/>
        <end position="390"/>
    </location>
</feature>
<protein>
    <submittedName>
        <fullName evidence="7">C-type cytochrome</fullName>
    </submittedName>
</protein>
<reference evidence="7" key="1">
    <citation type="submission" date="2019-11" db="EMBL/GenBank/DDBJ databases">
        <authorList>
            <person name="Kojima H."/>
        </authorList>
    </citation>
    <scope>NUCLEOTIDE SEQUENCE</scope>
    <source>
        <strain evidence="7">H1576</strain>
    </source>
</reference>
<dbReference type="RefSeq" id="WP_207561757.1">
    <property type="nucleotide sequence ID" value="NZ_CP046072.1"/>
</dbReference>
<dbReference type="EMBL" id="CP046072">
    <property type="protein sequence ID" value="QSZ42944.1"/>
    <property type="molecule type" value="Genomic_DNA"/>
</dbReference>
<evidence type="ECO:0000256" key="1">
    <source>
        <dbReference type="ARBA" id="ARBA00022617"/>
    </source>
</evidence>
<dbReference type="Gene3D" id="1.10.760.10">
    <property type="entry name" value="Cytochrome c-like domain"/>
    <property type="match status" value="2"/>
</dbReference>
<reference evidence="7" key="2">
    <citation type="submission" date="2021-04" db="EMBL/GenBank/DDBJ databases">
        <title>Isolation and characterization of a novel species of the genus Sulfurimonas.</title>
        <authorList>
            <person name="Fukui M."/>
        </authorList>
    </citation>
    <scope>NUCLEOTIDE SEQUENCE</scope>
    <source>
        <strain evidence="7">H1576</strain>
    </source>
</reference>
<evidence type="ECO:0000256" key="4">
    <source>
        <dbReference type="PROSITE-ProRule" id="PRU00433"/>
    </source>
</evidence>
<dbReference type="PROSITE" id="PS51007">
    <property type="entry name" value="CYTC"/>
    <property type="match status" value="2"/>
</dbReference>
<dbReference type="GO" id="GO:0020037">
    <property type="term" value="F:heme binding"/>
    <property type="evidence" value="ECO:0007669"/>
    <property type="project" value="InterPro"/>
</dbReference>
<dbReference type="InterPro" id="IPR051459">
    <property type="entry name" value="Cytochrome_c-type_DH"/>
</dbReference>
<dbReference type="PANTHER" id="PTHR35008">
    <property type="entry name" value="BLL4482 PROTEIN-RELATED"/>
    <property type="match status" value="1"/>
</dbReference>
<dbReference type="GO" id="GO:0009055">
    <property type="term" value="F:electron transfer activity"/>
    <property type="evidence" value="ECO:0007669"/>
    <property type="project" value="InterPro"/>
</dbReference>
<keyword evidence="5" id="KW-0732">Signal</keyword>
<dbReference type="SUPFAM" id="SSF46626">
    <property type="entry name" value="Cytochrome c"/>
    <property type="match status" value="2"/>
</dbReference>
<feature type="domain" description="Cytochrome c" evidence="6">
    <location>
        <begin position="315"/>
        <end position="390"/>
    </location>
</feature>
<dbReference type="InterPro" id="IPR009056">
    <property type="entry name" value="Cyt_c-like_dom"/>
</dbReference>